<evidence type="ECO:0000313" key="2">
    <source>
        <dbReference type="EMBL" id="BBZ21079.1"/>
    </source>
</evidence>
<dbReference type="CDD" id="cd00586">
    <property type="entry name" value="4HBT"/>
    <property type="match status" value="1"/>
</dbReference>
<evidence type="ECO:0000313" key="3">
    <source>
        <dbReference type="Proteomes" id="UP000466187"/>
    </source>
</evidence>
<protein>
    <recommendedName>
        <fullName evidence="1">SnoaL-like domain-containing protein</fullName>
    </recommendedName>
</protein>
<proteinExistence type="predicted"/>
<organism evidence="2 3">
    <name type="scientific">Mycolicibacterium gadium</name>
    <name type="common">Mycobacterium gadium</name>
    <dbReference type="NCBI Taxonomy" id="1794"/>
    <lineage>
        <taxon>Bacteria</taxon>
        <taxon>Bacillati</taxon>
        <taxon>Actinomycetota</taxon>
        <taxon>Actinomycetes</taxon>
        <taxon>Mycobacteriales</taxon>
        <taxon>Mycobacteriaceae</taxon>
        <taxon>Mycolicibacterium</taxon>
    </lineage>
</organism>
<dbReference type="Gene3D" id="3.10.450.50">
    <property type="match status" value="1"/>
</dbReference>
<dbReference type="InterPro" id="IPR032710">
    <property type="entry name" value="NTF2-like_dom_sf"/>
</dbReference>
<dbReference type="Pfam" id="PF12680">
    <property type="entry name" value="SnoaL_2"/>
    <property type="match status" value="1"/>
</dbReference>
<dbReference type="Gene3D" id="3.10.129.10">
    <property type="entry name" value="Hotdog Thioesterase"/>
    <property type="match status" value="1"/>
</dbReference>
<accession>A0A7I7WTV8</accession>
<evidence type="ECO:0000259" key="1">
    <source>
        <dbReference type="Pfam" id="PF12680"/>
    </source>
</evidence>
<dbReference type="KEGG" id="mgad:MGAD_54140"/>
<sequence>MTAMCGPADSAGAEGLVDAFLAGQQAMYADGEEAAVDELLADDVTWHVPGRSPIAGDFSGRAAVLRYLRFRRSLAGETMETTERGQSHHGDGVIRLADRHARVAEGDVFWRTADVYRVANGKIAEAWSVPLDHQYVEEAWAAARPRPFVYAQRVRPQDCAASTMLGHPRFLEFFEAAFIECWRDRFGRIDASLGDERSLTVGAVNVNYIGGVCCDDEIQISVSLDRITKRSITVHYEAVVDARTVAEATSRYVCLDRTGNPAPLPDAITAHRR</sequence>
<dbReference type="AlphaFoldDB" id="A0A7I7WTV8"/>
<reference evidence="2 3" key="1">
    <citation type="journal article" date="2019" name="Emerg. Microbes Infect.">
        <title>Comprehensive subspecies identification of 175 nontuberculous mycobacteria species based on 7547 genomic profiles.</title>
        <authorList>
            <person name="Matsumoto Y."/>
            <person name="Kinjo T."/>
            <person name="Motooka D."/>
            <person name="Nabeya D."/>
            <person name="Jung N."/>
            <person name="Uechi K."/>
            <person name="Horii T."/>
            <person name="Iida T."/>
            <person name="Fujita J."/>
            <person name="Nakamura S."/>
        </authorList>
    </citation>
    <scope>NUCLEOTIDE SEQUENCE [LARGE SCALE GENOMIC DNA]</scope>
    <source>
        <strain evidence="2 3">JCM 12688</strain>
    </source>
</reference>
<dbReference type="EMBL" id="AP022608">
    <property type="protein sequence ID" value="BBZ21079.1"/>
    <property type="molecule type" value="Genomic_DNA"/>
</dbReference>
<feature type="domain" description="SnoaL-like" evidence="1">
    <location>
        <begin position="27"/>
        <end position="125"/>
    </location>
</feature>
<name>A0A7I7WTV8_MYCGU</name>
<dbReference type="Pfam" id="PF13279">
    <property type="entry name" value="4HBT_2"/>
    <property type="match status" value="1"/>
</dbReference>
<dbReference type="InterPro" id="IPR029069">
    <property type="entry name" value="HotDog_dom_sf"/>
</dbReference>
<dbReference type="InterPro" id="IPR037401">
    <property type="entry name" value="SnoaL-like"/>
</dbReference>
<dbReference type="SUPFAM" id="SSF54427">
    <property type="entry name" value="NTF2-like"/>
    <property type="match status" value="1"/>
</dbReference>
<gene>
    <name evidence="2" type="ORF">MGAD_54140</name>
</gene>
<dbReference type="Proteomes" id="UP000466187">
    <property type="component" value="Chromosome"/>
</dbReference>
<dbReference type="SUPFAM" id="SSF54637">
    <property type="entry name" value="Thioesterase/thiol ester dehydrase-isomerase"/>
    <property type="match status" value="1"/>
</dbReference>